<sequence length="112" mass="12247">MSSYIYLFLASLFEVLWVFFLGKSDGFARISPALVALFCMALSLLLLAQATKTLSMAFAYAIWVGLGILGTALVQHFIQDQQLKPLGWVCLLVITIGLIGLQMSQSTPTTLD</sequence>
<accession>A0A975HMZ6</accession>
<feature type="transmembrane region" description="Helical" evidence="10">
    <location>
        <begin position="34"/>
        <end position="51"/>
    </location>
</feature>
<evidence type="ECO:0000256" key="7">
    <source>
        <dbReference type="ARBA" id="ARBA00038151"/>
    </source>
</evidence>
<evidence type="ECO:0000256" key="1">
    <source>
        <dbReference type="ARBA" id="ARBA00004651"/>
    </source>
</evidence>
<dbReference type="Pfam" id="PF00893">
    <property type="entry name" value="Multi_Drug_Res"/>
    <property type="match status" value="1"/>
</dbReference>
<evidence type="ECO:0000256" key="2">
    <source>
        <dbReference type="ARBA" id="ARBA00022448"/>
    </source>
</evidence>
<reference evidence="11" key="1">
    <citation type="submission" date="2021-03" db="EMBL/GenBank/DDBJ databases">
        <title>Complete Genome of Pseudoalteromonas xiamenensis STKMTI.2, a new potential marine bacterium producing anti-Vibrio compounds.</title>
        <authorList>
            <person name="Handayani D.P."/>
            <person name="Isnansetyo A."/>
            <person name="Istiqomah I."/>
            <person name="Jumina J."/>
        </authorList>
    </citation>
    <scope>NUCLEOTIDE SEQUENCE</scope>
    <source>
        <strain evidence="11">STKMTI.2</strain>
        <plasmid evidence="11">unnamed5</plasmid>
    </source>
</reference>
<dbReference type="EMBL" id="CP072135">
    <property type="protein sequence ID" value="QTH73599.1"/>
    <property type="molecule type" value="Genomic_DNA"/>
</dbReference>
<geneLocation type="plasmid" evidence="11 12">
    <name>unnamed5</name>
</geneLocation>
<comment type="subcellular location">
    <subcellularLocation>
        <location evidence="1 9">Cell membrane</location>
        <topology evidence="1 9">Multi-pass membrane protein</topology>
    </subcellularLocation>
</comment>
<dbReference type="AlphaFoldDB" id="A0A975HMZ6"/>
<dbReference type="InterPro" id="IPR000390">
    <property type="entry name" value="Small_drug/metabolite_transptr"/>
</dbReference>
<feature type="transmembrane region" description="Helical" evidence="10">
    <location>
        <begin position="57"/>
        <end position="74"/>
    </location>
</feature>
<evidence type="ECO:0000256" key="8">
    <source>
        <dbReference type="ARBA" id="ARBA00039168"/>
    </source>
</evidence>
<comment type="similarity">
    <text evidence="7">Belongs to the drug/metabolite transporter (DMT) superfamily. Small multidrug resistance (SMR) (TC 2.A.7.1) family. Gdx/SugE subfamily.</text>
</comment>
<dbReference type="InterPro" id="IPR045324">
    <property type="entry name" value="Small_multidrug_res"/>
</dbReference>
<keyword evidence="3" id="KW-1003">Cell membrane</keyword>
<dbReference type="KEGG" id="pxi:J5O05_19190"/>
<dbReference type="Gene3D" id="1.10.3730.20">
    <property type="match status" value="1"/>
</dbReference>
<evidence type="ECO:0000256" key="10">
    <source>
        <dbReference type="SAM" id="Phobius"/>
    </source>
</evidence>
<dbReference type="PANTHER" id="PTHR30561">
    <property type="entry name" value="SMR FAMILY PROTON-DEPENDENT DRUG EFFLUX TRANSPORTER SUGE"/>
    <property type="match status" value="1"/>
</dbReference>
<dbReference type="PANTHER" id="PTHR30561:SF0">
    <property type="entry name" value="GUANIDINIUM EXPORTER"/>
    <property type="match status" value="1"/>
</dbReference>
<keyword evidence="6 10" id="KW-0472">Membrane</keyword>
<evidence type="ECO:0000256" key="3">
    <source>
        <dbReference type="ARBA" id="ARBA00022475"/>
    </source>
</evidence>
<keyword evidence="12" id="KW-1185">Reference proteome</keyword>
<keyword evidence="11" id="KW-0614">Plasmid</keyword>
<dbReference type="RefSeq" id="WP_208845211.1">
    <property type="nucleotide sequence ID" value="NZ_CP072135.1"/>
</dbReference>
<feature type="transmembrane region" description="Helical" evidence="10">
    <location>
        <begin position="6"/>
        <end position="22"/>
    </location>
</feature>
<protein>
    <recommendedName>
        <fullName evidence="8">Guanidinium exporter</fullName>
    </recommendedName>
</protein>
<dbReference type="InterPro" id="IPR037185">
    <property type="entry name" value="EmrE-like"/>
</dbReference>
<feature type="transmembrane region" description="Helical" evidence="10">
    <location>
        <begin position="86"/>
        <end position="104"/>
    </location>
</feature>
<evidence type="ECO:0000313" key="12">
    <source>
        <dbReference type="Proteomes" id="UP000664904"/>
    </source>
</evidence>
<keyword evidence="5 10" id="KW-1133">Transmembrane helix</keyword>
<dbReference type="GO" id="GO:0005886">
    <property type="term" value="C:plasma membrane"/>
    <property type="evidence" value="ECO:0007669"/>
    <property type="project" value="UniProtKB-SubCell"/>
</dbReference>
<organism evidence="11 12">
    <name type="scientific">Pseudoalteromonas xiamenensis</name>
    <dbReference type="NCBI Taxonomy" id="882626"/>
    <lineage>
        <taxon>Bacteria</taxon>
        <taxon>Pseudomonadati</taxon>
        <taxon>Pseudomonadota</taxon>
        <taxon>Gammaproteobacteria</taxon>
        <taxon>Alteromonadales</taxon>
        <taxon>Pseudoalteromonadaceae</taxon>
        <taxon>Pseudoalteromonas</taxon>
    </lineage>
</organism>
<evidence type="ECO:0000256" key="4">
    <source>
        <dbReference type="ARBA" id="ARBA00022692"/>
    </source>
</evidence>
<proteinExistence type="inferred from homology"/>
<dbReference type="Proteomes" id="UP000664904">
    <property type="component" value="Plasmid unnamed5"/>
</dbReference>
<dbReference type="GO" id="GO:0022857">
    <property type="term" value="F:transmembrane transporter activity"/>
    <property type="evidence" value="ECO:0007669"/>
    <property type="project" value="InterPro"/>
</dbReference>
<evidence type="ECO:0000256" key="9">
    <source>
        <dbReference type="RuleBase" id="RU003942"/>
    </source>
</evidence>
<evidence type="ECO:0000256" key="6">
    <source>
        <dbReference type="ARBA" id="ARBA00023136"/>
    </source>
</evidence>
<evidence type="ECO:0000313" key="11">
    <source>
        <dbReference type="EMBL" id="QTH73599.1"/>
    </source>
</evidence>
<name>A0A975HMZ6_9GAMM</name>
<keyword evidence="4 9" id="KW-0812">Transmembrane</keyword>
<gene>
    <name evidence="11" type="ORF">J5O05_19190</name>
</gene>
<evidence type="ECO:0000256" key="5">
    <source>
        <dbReference type="ARBA" id="ARBA00022989"/>
    </source>
</evidence>
<keyword evidence="2" id="KW-0813">Transport</keyword>
<dbReference type="SUPFAM" id="SSF103481">
    <property type="entry name" value="Multidrug resistance efflux transporter EmrE"/>
    <property type="match status" value="1"/>
</dbReference>